<evidence type="ECO:0000256" key="7">
    <source>
        <dbReference type="ARBA" id="ARBA00023136"/>
    </source>
</evidence>
<keyword evidence="6" id="KW-0446">Lipid-binding</keyword>
<evidence type="ECO:0000259" key="14">
    <source>
        <dbReference type="Pfam" id="PF08212"/>
    </source>
</evidence>
<organism evidence="15 16">
    <name type="scientific">Desulfonema ishimotonii</name>
    <dbReference type="NCBI Taxonomy" id="45657"/>
    <lineage>
        <taxon>Bacteria</taxon>
        <taxon>Pseudomonadati</taxon>
        <taxon>Thermodesulfobacteriota</taxon>
        <taxon>Desulfobacteria</taxon>
        <taxon>Desulfobacterales</taxon>
        <taxon>Desulfococcaceae</taxon>
        <taxon>Desulfonema</taxon>
    </lineage>
</organism>
<dbReference type="GO" id="GO:0009279">
    <property type="term" value="C:cell outer membrane"/>
    <property type="evidence" value="ECO:0007669"/>
    <property type="project" value="UniProtKB-SubCell"/>
</dbReference>
<dbReference type="GO" id="GO:0008289">
    <property type="term" value="F:lipid binding"/>
    <property type="evidence" value="ECO:0007669"/>
    <property type="project" value="UniProtKB-KW"/>
</dbReference>
<keyword evidence="5" id="KW-0732">Signal</keyword>
<evidence type="ECO:0000256" key="6">
    <source>
        <dbReference type="ARBA" id="ARBA00023121"/>
    </source>
</evidence>
<comment type="caution">
    <text evidence="15">The sequence shown here is derived from an EMBL/GenBank/DDBJ whole genome shotgun (WGS) entry which is preliminary data.</text>
</comment>
<proteinExistence type="inferred from homology"/>
<evidence type="ECO:0000256" key="9">
    <source>
        <dbReference type="ARBA" id="ARBA00023237"/>
    </source>
</evidence>
<dbReference type="SUPFAM" id="SSF50814">
    <property type="entry name" value="Lipocalins"/>
    <property type="match status" value="1"/>
</dbReference>
<dbReference type="GO" id="GO:0006950">
    <property type="term" value="P:response to stress"/>
    <property type="evidence" value="ECO:0007669"/>
    <property type="project" value="UniProtKB-ARBA"/>
</dbReference>
<dbReference type="Gene3D" id="2.40.128.20">
    <property type="match status" value="1"/>
</dbReference>
<dbReference type="InterPro" id="IPR012674">
    <property type="entry name" value="Calycin"/>
</dbReference>
<accession>A0A401FV72</accession>
<dbReference type="InterPro" id="IPR047202">
    <property type="entry name" value="Lipocalin_Blc-like_dom"/>
</dbReference>
<dbReference type="FunFam" id="2.40.128.20:FF:000002">
    <property type="entry name" value="Outer membrane lipoprotein Blc"/>
    <property type="match status" value="1"/>
</dbReference>
<dbReference type="Proteomes" id="UP000288096">
    <property type="component" value="Unassembled WGS sequence"/>
</dbReference>
<comment type="subunit">
    <text evidence="4">Homodimer.</text>
</comment>
<protein>
    <recommendedName>
        <fullName evidence="12">Outer membrane lipoprotein Blc</fullName>
    </recommendedName>
</protein>
<feature type="domain" description="Lipocalin/cytosolic fatty-acid binding" evidence="14">
    <location>
        <begin position="34"/>
        <end position="172"/>
    </location>
</feature>
<evidence type="ECO:0000256" key="11">
    <source>
        <dbReference type="ARBA" id="ARBA00057024"/>
    </source>
</evidence>
<dbReference type="PANTHER" id="PTHR10612">
    <property type="entry name" value="APOLIPOPROTEIN D"/>
    <property type="match status" value="1"/>
</dbReference>
<dbReference type="InterPro" id="IPR022271">
    <property type="entry name" value="Lipocalin_ApoD"/>
</dbReference>
<evidence type="ECO:0000313" key="15">
    <source>
        <dbReference type="EMBL" id="GBC60844.1"/>
    </source>
</evidence>
<comment type="function">
    <text evidence="11">Involved in the storage or transport of lipids necessary for membrane maintenance under stressful conditions. Displays a binding preference for lysophospholipids.</text>
</comment>
<dbReference type="CDD" id="cd19438">
    <property type="entry name" value="lipocalin_Blc-like"/>
    <property type="match status" value="1"/>
</dbReference>
<evidence type="ECO:0000256" key="5">
    <source>
        <dbReference type="ARBA" id="ARBA00022729"/>
    </source>
</evidence>
<evidence type="ECO:0000256" key="10">
    <source>
        <dbReference type="ARBA" id="ARBA00023288"/>
    </source>
</evidence>
<dbReference type="EMBL" id="BEXT01000001">
    <property type="protein sequence ID" value="GBC60844.1"/>
    <property type="molecule type" value="Genomic_DNA"/>
</dbReference>
<evidence type="ECO:0000256" key="4">
    <source>
        <dbReference type="ARBA" id="ARBA00011738"/>
    </source>
</evidence>
<name>A0A401FV72_9BACT</name>
<evidence type="ECO:0000256" key="8">
    <source>
        <dbReference type="ARBA" id="ARBA00023139"/>
    </source>
</evidence>
<dbReference type="PANTHER" id="PTHR10612:SF34">
    <property type="entry name" value="APOLIPOPROTEIN D"/>
    <property type="match status" value="1"/>
</dbReference>
<evidence type="ECO:0000256" key="12">
    <source>
        <dbReference type="ARBA" id="ARBA00071217"/>
    </source>
</evidence>
<dbReference type="AlphaFoldDB" id="A0A401FV72"/>
<evidence type="ECO:0000256" key="1">
    <source>
        <dbReference type="ARBA" id="ARBA00004442"/>
    </source>
</evidence>
<dbReference type="InterPro" id="IPR022272">
    <property type="entry name" value="Lipocalin_CS"/>
</dbReference>
<dbReference type="InterPro" id="IPR002446">
    <property type="entry name" value="Lipocalin_bac"/>
</dbReference>
<evidence type="ECO:0000256" key="13">
    <source>
        <dbReference type="PIRNR" id="PIRNR036893"/>
    </source>
</evidence>
<keyword evidence="9" id="KW-0998">Cell outer membrane</keyword>
<keyword evidence="16" id="KW-1185">Reference proteome</keyword>
<comment type="subcellular location">
    <subcellularLocation>
        <location evidence="1">Cell outer membrane</location>
    </subcellularLocation>
    <subcellularLocation>
        <location evidence="2">Membrane</location>
        <topology evidence="2">Lipid-anchor</topology>
    </subcellularLocation>
</comment>
<keyword evidence="10" id="KW-0449">Lipoprotein</keyword>
<dbReference type="InterPro" id="IPR000566">
    <property type="entry name" value="Lipocln_cytosolic_FA-bd_dom"/>
</dbReference>
<evidence type="ECO:0000256" key="3">
    <source>
        <dbReference type="ARBA" id="ARBA00006889"/>
    </source>
</evidence>
<keyword evidence="7" id="KW-0472">Membrane</keyword>
<dbReference type="PIRSF" id="PIRSF036893">
    <property type="entry name" value="Lipocalin_ApoD"/>
    <property type="match status" value="1"/>
</dbReference>
<dbReference type="PRINTS" id="PR01171">
    <property type="entry name" value="BCTLIPOCALIN"/>
</dbReference>
<dbReference type="Pfam" id="PF08212">
    <property type="entry name" value="Lipocalin_2"/>
    <property type="match status" value="1"/>
</dbReference>
<gene>
    <name evidence="15" type="ORF">DENIS_1803</name>
</gene>
<comment type="similarity">
    <text evidence="3 13">Belongs to the calycin superfamily. Lipocalin family.</text>
</comment>
<sequence>MFEILKKTVPFILLLLSGCVALPENVVPVNGFRIDRYLGRWYEIARLDHSFERGLENVTAMYSYRQDGGIRVINRGFDPEKKEWKEAVGKAYFVGTPDIGRLKVSFFGPFYGGYNIIALDRENYAYALVCGPDKSYLWILAREPHLSEQVKSGLIRMAAALGFETDRLIHVRH</sequence>
<evidence type="ECO:0000313" key="16">
    <source>
        <dbReference type="Proteomes" id="UP000288096"/>
    </source>
</evidence>
<evidence type="ECO:0000256" key="2">
    <source>
        <dbReference type="ARBA" id="ARBA00004635"/>
    </source>
</evidence>
<dbReference type="PROSITE" id="PS00213">
    <property type="entry name" value="LIPOCALIN"/>
    <property type="match status" value="1"/>
</dbReference>
<keyword evidence="8" id="KW-0564">Palmitate</keyword>
<dbReference type="PROSITE" id="PS51257">
    <property type="entry name" value="PROKAR_LIPOPROTEIN"/>
    <property type="match status" value="1"/>
</dbReference>
<reference evidence="16" key="1">
    <citation type="submission" date="2017-11" db="EMBL/GenBank/DDBJ databases">
        <authorList>
            <person name="Watanabe M."/>
            <person name="Kojima H."/>
        </authorList>
    </citation>
    <scope>NUCLEOTIDE SEQUENCE [LARGE SCALE GENOMIC DNA]</scope>
    <source>
        <strain evidence="16">Tokyo 01</strain>
    </source>
</reference>
<reference evidence="16" key="2">
    <citation type="submission" date="2019-01" db="EMBL/GenBank/DDBJ databases">
        <title>Genome sequence of Desulfonema ishimotonii strain Tokyo 01.</title>
        <authorList>
            <person name="Fukui M."/>
        </authorList>
    </citation>
    <scope>NUCLEOTIDE SEQUENCE [LARGE SCALE GENOMIC DNA]</scope>
    <source>
        <strain evidence="16">Tokyo 01</strain>
    </source>
</reference>